<name>A0ABY4CHQ6_9BACL</name>
<gene>
    <name evidence="2" type="ORF">LSG31_19085</name>
</gene>
<evidence type="ECO:0000256" key="1">
    <source>
        <dbReference type="ARBA" id="ARBA00008591"/>
    </source>
</evidence>
<dbReference type="SUPFAM" id="SSF109755">
    <property type="entry name" value="PhoU-like"/>
    <property type="match status" value="1"/>
</dbReference>
<dbReference type="RefSeq" id="WP_347436643.1">
    <property type="nucleotide sequence ID" value="NZ_CP089291.1"/>
</dbReference>
<reference evidence="2" key="1">
    <citation type="submission" date="2021-12" db="EMBL/GenBank/DDBJ databases">
        <title>Alicyclobacillaceae gen. nov., sp. nov., isolated from chalcocite enrichment system.</title>
        <authorList>
            <person name="Jiang Z."/>
        </authorList>
    </citation>
    <scope>NUCLEOTIDE SEQUENCE</scope>
    <source>
        <strain evidence="2">MYW30-H2</strain>
    </source>
</reference>
<dbReference type="EMBL" id="CP089291">
    <property type="protein sequence ID" value="UOF89948.1"/>
    <property type="molecule type" value="Genomic_DNA"/>
</dbReference>
<comment type="similarity">
    <text evidence="1">Belongs to the UPF0111 family.</text>
</comment>
<evidence type="ECO:0000313" key="3">
    <source>
        <dbReference type="Proteomes" id="UP000830167"/>
    </source>
</evidence>
<dbReference type="Proteomes" id="UP000830167">
    <property type="component" value="Chromosome"/>
</dbReference>
<keyword evidence="3" id="KW-1185">Reference proteome</keyword>
<accession>A0ABY4CHQ6</accession>
<sequence length="204" mass="23081">MFKKQSHFFDMLVDAVKHLYESSVKFREAFYAGEIQGSEFAIAMKELERKADEKTHAIIAALNATYLTPIDREDILALASKIDDVMDGIEACASRFDLYDITQVDTIMKSFATNIERTIAQLLSAFSALQSRRTNDIHQYCVAVNALEEEGDQLLRNGIKSLFKREKDPIVLIKIKEIYEILEDVTDSCEDVANVLESVVMTNA</sequence>
<dbReference type="Gene3D" id="1.20.58.220">
    <property type="entry name" value="Phosphate transport system protein phou homolog 2, domain 2"/>
    <property type="match status" value="1"/>
</dbReference>
<evidence type="ECO:0000313" key="2">
    <source>
        <dbReference type="EMBL" id="UOF89948.1"/>
    </source>
</evidence>
<dbReference type="PANTHER" id="PTHR37298:SF1">
    <property type="entry name" value="UPF0111 PROTEIN YKAA"/>
    <property type="match status" value="1"/>
</dbReference>
<organism evidence="2 3">
    <name type="scientific">Fodinisporobacter ferrooxydans</name>
    <dbReference type="NCBI Taxonomy" id="2901836"/>
    <lineage>
        <taxon>Bacteria</taxon>
        <taxon>Bacillati</taxon>
        <taxon>Bacillota</taxon>
        <taxon>Bacilli</taxon>
        <taxon>Bacillales</taxon>
        <taxon>Alicyclobacillaceae</taxon>
        <taxon>Fodinisporobacter</taxon>
    </lineage>
</organism>
<dbReference type="PANTHER" id="PTHR37298">
    <property type="entry name" value="UPF0111 PROTEIN YKAA"/>
    <property type="match status" value="1"/>
</dbReference>
<dbReference type="InterPro" id="IPR038078">
    <property type="entry name" value="PhoU-like_sf"/>
</dbReference>
<proteinExistence type="inferred from homology"/>
<protein>
    <submittedName>
        <fullName evidence="2">DUF47 family protein</fullName>
    </submittedName>
</protein>
<dbReference type="Pfam" id="PF01865">
    <property type="entry name" value="PhoU_div"/>
    <property type="match status" value="1"/>
</dbReference>
<dbReference type="InterPro" id="IPR018445">
    <property type="entry name" value="Put_Phosphate_transp_reg"/>
</dbReference>
<dbReference type="InterPro" id="IPR052912">
    <property type="entry name" value="UPF0111_domain"/>
</dbReference>